<evidence type="ECO:0000313" key="2">
    <source>
        <dbReference type="Proteomes" id="UP000186040"/>
    </source>
</evidence>
<dbReference type="PANTHER" id="PTHR42847">
    <property type="entry name" value="ALKANESULFONATE MONOOXYGENASE"/>
    <property type="match status" value="1"/>
</dbReference>
<dbReference type="RefSeq" id="WP_075974030.1">
    <property type="nucleotide sequence ID" value="NZ_MKQR01000007.1"/>
</dbReference>
<dbReference type="InterPro" id="IPR050172">
    <property type="entry name" value="SsuD_RutA_monooxygenase"/>
</dbReference>
<dbReference type="STRING" id="1193682.BJP25_13080"/>
<accession>A0A1Q9LRL0</accession>
<dbReference type="SUPFAM" id="SSF51679">
    <property type="entry name" value="Bacterial luciferase-like"/>
    <property type="match status" value="1"/>
</dbReference>
<gene>
    <name evidence="1" type="ORF">BJP25_13080</name>
</gene>
<name>A0A1Q9LRL0_9PSEU</name>
<evidence type="ECO:0008006" key="3">
    <source>
        <dbReference type="Google" id="ProtNLM"/>
    </source>
</evidence>
<dbReference type="EMBL" id="MKQR01000007">
    <property type="protein sequence ID" value="OLR94650.1"/>
    <property type="molecule type" value="Genomic_DNA"/>
</dbReference>
<organism evidence="1 2">
    <name type="scientific">Actinokineospora bangkokensis</name>
    <dbReference type="NCBI Taxonomy" id="1193682"/>
    <lineage>
        <taxon>Bacteria</taxon>
        <taxon>Bacillati</taxon>
        <taxon>Actinomycetota</taxon>
        <taxon>Actinomycetes</taxon>
        <taxon>Pseudonocardiales</taxon>
        <taxon>Pseudonocardiaceae</taxon>
        <taxon>Actinokineospora</taxon>
    </lineage>
</organism>
<dbReference type="GO" id="GO:0046306">
    <property type="term" value="P:alkanesulfonate catabolic process"/>
    <property type="evidence" value="ECO:0007669"/>
    <property type="project" value="TreeGrafter"/>
</dbReference>
<dbReference type="AlphaFoldDB" id="A0A1Q9LRL0"/>
<comment type="caution">
    <text evidence="1">The sequence shown here is derived from an EMBL/GenBank/DDBJ whole genome shotgun (WGS) entry which is preliminary data.</text>
</comment>
<dbReference type="GO" id="GO:0008726">
    <property type="term" value="F:alkanesulfonate monooxygenase activity"/>
    <property type="evidence" value="ECO:0007669"/>
    <property type="project" value="TreeGrafter"/>
</dbReference>
<evidence type="ECO:0000313" key="1">
    <source>
        <dbReference type="EMBL" id="OLR94650.1"/>
    </source>
</evidence>
<dbReference type="InterPro" id="IPR036661">
    <property type="entry name" value="Luciferase-like_sf"/>
</dbReference>
<protein>
    <recommendedName>
        <fullName evidence="3">Luciferase-like domain-containing protein</fullName>
    </recommendedName>
</protein>
<sequence length="317" mass="34437">MTDWTSLNLIVPPHTRHFGFGGALPTGAYLDRLAEHVRSAEEIGVRGAFIYDFPIAMDPWLAAYDVLSCSRSLEPVVAVRPHVESPEATARRAVDTAYRFHRPAHVNVVAGATKPAREGAGAEVDKVAARARLAEFAAQLRAEVDRRADPDGPRTLVVTPSSSTPGVVPADAVLMMARPRAVLAEDIARVREEQGVRRVFLLIGLVVRDDEEAAWEAARELYKPDRRQRVAGTLFVSQVVSSEHLASYAFAESGEVHDERLWFGAPARGIDAPKLVGSVAAVRSWLRSCQDIGVTDVIVDLVPDGSEFARFAPCLSG</sequence>
<proteinExistence type="predicted"/>
<dbReference type="Gene3D" id="3.20.20.30">
    <property type="entry name" value="Luciferase-like domain"/>
    <property type="match status" value="1"/>
</dbReference>
<dbReference type="PANTHER" id="PTHR42847:SF4">
    <property type="entry name" value="ALKANESULFONATE MONOOXYGENASE-RELATED"/>
    <property type="match status" value="1"/>
</dbReference>
<reference evidence="1 2" key="1">
    <citation type="submission" date="2016-10" db="EMBL/GenBank/DDBJ databases">
        <title>The Draft Genome Sequence of Actinokineospora bangkokensis 44EHWT reveals the biosynthetic pathway of antifungal compounds Thailandins with unusual extender unit butylmalonyl-CoA.</title>
        <authorList>
            <person name="Greule A."/>
            <person name="Intra B."/>
            <person name="Flemming S."/>
            <person name="Rommel M.G."/>
            <person name="Panbangred W."/>
            <person name="Bechthold A."/>
        </authorList>
    </citation>
    <scope>NUCLEOTIDE SEQUENCE [LARGE SCALE GENOMIC DNA]</scope>
    <source>
        <strain evidence="1 2">44EHW</strain>
    </source>
</reference>
<dbReference type="OrthoDB" id="9814695at2"/>
<keyword evidence="2" id="KW-1185">Reference proteome</keyword>
<dbReference type="Proteomes" id="UP000186040">
    <property type="component" value="Unassembled WGS sequence"/>
</dbReference>